<dbReference type="PANTHER" id="PTHR19446">
    <property type="entry name" value="REVERSE TRANSCRIPTASES"/>
    <property type="match status" value="1"/>
</dbReference>
<evidence type="ECO:0000256" key="1">
    <source>
        <dbReference type="SAM" id="MobiDB-lite"/>
    </source>
</evidence>
<accession>A0A6P6Q385</accession>
<sequence length="665" mass="75035">MVTQSNSDEDDGHRNTDDEDVGSEDQFKVASEEERGPLAELRSIIHKKLMTLRRAEGHRRRRKERSRRRAAFLANPFGFTKQLLGQKRSGQLTCSKAEVDHHLKQSYIDEYREQDLGPCRFLINPPAPALDFDGKEPGWKEIQEVVRRARENSAPGPSGVPHKVYKNCPRLLHRLWKILKVIWRRRRVADQWRQAEGVWIPKEEKSQKIDQFRAISLLSVEGKIFFSLISRRLTDYLLKNSYIDTSVQKGGTPGVPGCLEHTGVVTQLIREARENKGDLAVLWLDLANAYGSIPHKLVEEALNRHHTPKKFRDLILDYYANFHLRVSSGTTTSDWHKLEKGIITSCTISVILFALAMNMLVKSAEIQCRGEVNTSCPGHLLWPVGNGAGLQAGNSLGAHSVEGKIFFSLISRRLTDYLLKNSYIDTSVQKGGTPGVPGCLEHTGVVTQLIREARENKGDLAVLWLDLANAYGSIPHKLAEEALNRHHTPKKFRDLILDYYANFHLKKYSVGEKSTPAARGTSSGLLATARDWELSVDLGKQLKFPEAVAITTLRPDVVLTSEASKQVILLELTVPWEDRMEEANERKRAKYSQLVEDCRSNGWRAICQLVEVGCRGFVGQSLCRAYKMLGITGASQRRAIKLATDAAEVASRWLWIRRGEAWRVG</sequence>
<dbReference type="InterPro" id="IPR000477">
    <property type="entry name" value="RT_dom"/>
</dbReference>
<protein>
    <submittedName>
        <fullName evidence="4">Uncharacterized protein LOC113108082</fullName>
    </submittedName>
</protein>
<dbReference type="AlphaFoldDB" id="A0A6P6Q385"/>
<keyword evidence="3" id="KW-1185">Reference proteome</keyword>
<reference evidence="4" key="1">
    <citation type="submission" date="2025-08" db="UniProtKB">
        <authorList>
            <consortium name="RefSeq"/>
        </authorList>
    </citation>
    <scope>IDENTIFICATION</scope>
    <source>
        <strain evidence="4">Wakin</strain>
        <tissue evidence="4">Muscle</tissue>
    </source>
</reference>
<feature type="region of interest" description="Disordered" evidence="1">
    <location>
        <begin position="1"/>
        <end position="35"/>
    </location>
</feature>
<dbReference type="OrthoDB" id="416119at2759"/>
<dbReference type="RefSeq" id="XP_026126685.1">
    <property type="nucleotide sequence ID" value="XM_026270900.1"/>
</dbReference>
<evidence type="ECO:0000313" key="4">
    <source>
        <dbReference type="RefSeq" id="XP_026126685.1"/>
    </source>
</evidence>
<dbReference type="GeneID" id="113108082"/>
<name>A0A6P6Q385_CARAU</name>
<gene>
    <name evidence="4" type="primary">LOC113108082</name>
</gene>
<dbReference type="Proteomes" id="UP000515129">
    <property type="component" value="Chromosome 9"/>
</dbReference>
<dbReference type="KEGG" id="caua:113108082"/>
<evidence type="ECO:0000313" key="3">
    <source>
        <dbReference type="Proteomes" id="UP000515129"/>
    </source>
</evidence>
<feature type="domain" description="Reverse transcriptase" evidence="2">
    <location>
        <begin position="200"/>
        <end position="367"/>
    </location>
</feature>
<proteinExistence type="predicted"/>
<organism evidence="3 4">
    <name type="scientific">Carassius auratus</name>
    <name type="common">Goldfish</name>
    <dbReference type="NCBI Taxonomy" id="7957"/>
    <lineage>
        <taxon>Eukaryota</taxon>
        <taxon>Metazoa</taxon>
        <taxon>Chordata</taxon>
        <taxon>Craniata</taxon>
        <taxon>Vertebrata</taxon>
        <taxon>Euteleostomi</taxon>
        <taxon>Actinopterygii</taxon>
        <taxon>Neopterygii</taxon>
        <taxon>Teleostei</taxon>
        <taxon>Ostariophysi</taxon>
        <taxon>Cypriniformes</taxon>
        <taxon>Cyprinidae</taxon>
        <taxon>Cyprininae</taxon>
        <taxon>Carassius</taxon>
    </lineage>
</organism>
<feature type="compositionally biased region" description="Basic and acidic residues" evidence="1">
    <location>
        <begin position="25"/>
        <end position="35"/>
    </location>
</feature>
<dbReference type="Pfam" id="PF00078">
    <property type="entry name" value="RVT_1"/>
    <property type="match status" value="1"/>
</dbReference>
<evidence type="ECO:0000259" key="2">
    <source>
        <dbReference type="Pfam" id="PF00078"/>
    </source>
</evidence>